<reference evidence="1 2" key="1">
    <citation type="submission" date="2017-04" db="EMBL/GenBank/DDBJ databases">
        <title>Draft genome sequence of Tuber borchii Vittad., a whitish edible truffle.</title>
        <authorList>
            <consortium name="DOE Joint Genome Institute"/>
            <person name="Murat C."/>
            <person name="Kuo A."/>
            <person name="Barry K.W."/>
            <person name="Clum A."/>
            <person name="Dockter R.B."/>
            <person name="Fauchery L."/>
            <person name="Iotti M."/>
            <person name="Kohler A."/>
            <person name="Labutti K."/>
            <person name="Lindquist E.A."/>
            <person name="Lipzen A."/>
            <person name="Ohm R.A."/>
            <person name="Wang M."/>
            <person name="Grigoriev I.V."/>
            <person name="Zambonelli A."/>
            <person name="Martin F.M."/>
        </authorList>
    </citation>
    <scope>NUCLEOTIDE SEQUENCE [LARGE SCALE GENOMIC DNA]</scope>
    <source>
        <strain evidence="1 2">Tbo3840</strain>
    </source>
</reference>
<proteinExistence type="predicted"/>
<dbReference type="EMBL" id="NESQ01000376">
    <property type="protein sequence ID" value="PUU73443.1"/>
    <property type="molecule type" value="Genomic_DNA"/>
</dbReference>
<accession>A0A2T6ZD90</accession>
<comment type="caution">
    <text evidence="1">The sequence shown here is derived from an EMBL/GenBank/DDBJ whole genome shotgun (WGS) entry which is preliminary data.</text>
</comment>
<sequence>MLLPSRDHPKRKERKMYEREAVELNGVSSTSRKKLWDKLSSNSATGHYRDIASPVSARWSSIQPKLNGLCPLSSNSNEENT</sequence>
<name>A0A2T6ZD90_TUBBO</name>
<organism evidence="1 2">
    <name type="scientific">Tuber borchii</name>
    <name type="common">White truffle</name>
    <dbReference type="NCBI Taxonomy" id="42251"/>
    <lineage>
        <taxon>Eukaryota</taxon>
        <taxon>Fungi</taxon>
        <taxon>Dikarya</taxon>
        <taxon>Ascomycota</taxon>
        <taxon>Pezizomycotina</taxon>
        <taxon>Pezizomycetes</taxon>
        <taxon>Pezizales</taxon>
        <taxon>Tuberaceae</taxon>
        <taxon>Tuber</taxon>
    </lineage>
</organism>
<dbReference type="AlphaFoldDB" id="A0A2T6ZD90"/>
<evidence type="ECO:0000313" key="2">
    <source>
        <dbReference type="Proteomes" id="UP000244722"/>
    </source>
</evidence>
<evidence type="ECO:0000313" key="1">
    <source>
        <dbReference type="EMBL" id="PUU73443.1"/>
    </source>
</evidence>
<keyword evidence="2" id="KW-1185">Reference proteome</keyword>
<gene>
    <name evidence="1" type="ORF">B9Z19DRAFT_1135148</name>
</gene>
<protein>
    <submittedName>
        <fullName evidence="1">Uncharacterized protein</fullName>
    </submittedName>
</protein>
<dbReference type="Proteomes" id="UP000244722">
    <property type="component" value="Unassembled WGS sequence"/>
</dbReference>